<gene>
    <name evidence="5" type="ORF">DI623_06615</name>
</gene>
<dbReference type="InterPro" id="IPR022211">
    <property type="entry name" value="PHBC_N"/>
</dbReference>
<evidence type="ECO:0000313" key="5">
    <source>
        <dbReference type="EMBL" id="PZO90501.1"/>
    </source>
</evidence>
<evidence type="ECO:0000256" key="2">
    <source>
        <dbReference type="ARBA" id="ARBA00023315"/>
    </source>
</evidence>
<dbReference type="GO" id="GO:0016746">
    <property type="term" value="F:acyltransferase activity"/>
    <property type="evidence" value="ECO:0007669"/>
    <property type="project" value="UniProtKB-KW"/>
</dbReference>
<dbReference type="Gene3D" id="3.40.50.1820">
    <property type="entry name" value="alpha/beta hydrolase"/>
    <property type="match status" value="1"/>
</dbReference>
<dbReference type="AlphaFoldDB" id="A0A2W5C5X1"/>
<dbReference type="Pfam" id="PF12551">
    <property type="entry name" value="PHBC_N"/>
    <property type="match status" value="1"/>
</dbReference>
<reference evidence="5 6" key="1">
    <citation type="submission" date="2017-08" db="EMBL/GenBank/DDBJ databases">
        <title>Infants hospitalized years apart are colonized by the same room-sourced microbial strains.</title>
        <authorList>
            <person name="Brooks B."/>
            <person name="Olm M.R."/>
            <person name="Firek B.A."/>
            <person name="Baker R."/>
            <person name="Thomas B.C."/>
            <person name="Morowitz M.J."/>
            <person name="Banfield J.F."/>
        </authorList>
    </citation>
    <scope>NUCLEOTIDE SEQUENCE [LARGE SCALE GENOMIC DNA]</scope>
    <source>
        <strain evidence="5">S2_018_000_R2_101</strain>
    </source>
</reference>
<dbReference type="Pfam" id="PF07167">
    <property type="entry name" value="PhaC_N"/>
    <property type="match status" value="1"/>
</dbReference>
<dbReference type="InterPro" id="IPR051321">
    <property type="entry name" value="PHA/PHB_synthase"/>
</dbReference>
<dbReference type="GO" id="GO:0042619">
    <property type="term" value="P:poly-hydroxybutyrate biosynthetic process"/>
    <property type="evidence" value="ECO:0007669"/>
    <property type="project" value="InterPro"/>
</dbReference>
<comment type="caution">
    <text evidence="5">The sequence shown here is derived from an EMBL/GenBank/DDBJ whole genome shotgun (WGS) entry which is preliminary data.</text>
</comment>
<evidence type="ECO:0000259" key="3">
    <source>
        <dbReference type="Pfam" id="PF07167"/>
    </source>
</evidence>
<evidence type="ECO:0000256" key="1">
    <source>
        <dbReference type="ARBA" id="ARBA00022679"/>
    </source>
</evidence>
<name>A0A2W5C5X1_9SPHN</name>
<sequence length="585" mass="64697">MSTEKNAPSPDMLDGIAETLDNAAGAAIAQLTSGLAPATLLQAFSDWGLHLTLSPGKQLQLGAKAVRKSVRLFDYASRSASDSEAAPAIEPLPQDHRFSDPAWKQPPFNFLSQQFLLNQQWWHAATTGVGGVSKHHQDMLEFTARQILDTFAPTNFLMTNPVLQARIAETGGRCLADGARLLLEDMQHLIRGEPPVGVESFRVGEEVGVSPGKVVYRNRLIELIQYDPTTDKVHPEPILIVPAWIMKYYILDLSPENSLVKWLTDQGFTVFMISWHNPGAEDRDLDMEAYRLMGPMAALDAVTAITGASSVHMAGYCLGGTLLSIAAAAMARDGDERLASVTLFAAQTEFSEPGELGLFIDEGQLNLLEKMMWGRGYLDSSQMGGAFQILKSNDLVWSRILSEYLMGEREPMNDLMAWNADGTRMPYAMHSQYLRRLFLQDELAEGKYRVGGRSIALSAIHKPFFVVGTERDHVAPWRSVHKIHFLTNAEIRFVLTSGGHNAGIVSEPGHKGRHFKVLTREADGVTYDPDDWEARAEQKQGSWWVEWGDWLARHSGEMTAPPPMGAADKGYAPIISAPGHYVLER</sequence>
<feature type="domain" description="Poly-beta-hydroxybutyrate polymerase N-terminal" evidence="3">
    <location>
        <begin position="94"/>
        <end position="263"/>
    </location>
</feature>
<feature type="domain" description="Poly-beta-hydroxybutyrate polymerase N-terminal" evidence="4">
    <location>
        <begin position="16"/>
        <end position="57"/>
    </location>
</feature>
<keyword evidence="2" id="KW-0012">Acyltransferase</keyword>
<dbReference type="EMBL" id="QFNN01000027">
    <property type="protein sequence ID" value="PZO90501.1"/>
    <property type="molecule type" value="Genomic_DNA"/>
</dbReference>
<organism evidence="5 6">
    <name type="scientific">Sphingomonas sanxanigenens</name>
    <dbReference type="NCBI Taxonomy" id="397260"/>
    <lineage>
        <taxon>Bacteria</taxon>
        <taxon>Pseudomonadati</taxon>
        <taxon>Pseudomonadota</taxon>
        <taxon>Alphaproteobacteria</taxon>
        <taxon>Sphingomonadales</taxon>
        <taxon>Sphingomonadaceae</taxon>
        <taxon>Sphingomonas</taxon>
    </lineage>
</organism>
<protein>
    <submittedName>
        <fullName evidence="5">Poly-beta-hydroxybutyrate polymerase</fullName>
    </submittedName>
</protein>
<dbReference type="SUPFAM" id="SSF53474">
    <property type="entry name" value="alpha/beta-Hydrolases"/>
    <property type="match status" value="1"/>
</dbReference>
<dbReference type="InterPro" id="IPR029058">
    <property type="entry name" value="AB_hydrolase_fold"/>
</dbReference>
<dbReference type="Proteomes" id="UP000249066">
    <property type="component" value="Unassembled WGS sequence"/>
</dbReference>
<proteinExistence type="predicted"/>
<keyword evidence="1" id="KW-0808">Transferase</keyword>
<accession>A0A2W5C5X1</accession>
<dbReference type="PANTHER" id="PTHR36837">
    <property type="entry name" value="POLY(3-HYDROXYALKANOATE) POLYMERASE SUBUNIT PHAC"/>
    <property type="match status" value="1"/>
</dbReference>
<dbReference type="PANTHER" id="PTHR36837:SF5">
    <property type="entry name" value="POLY-3-HYDROXYBUTYRATE SYNTHASE"/>
    <property type="match status" value="1"/>
</dbReference>
<evidence type="ECO:0000259" key="4">
    <source>
        <dbReference type="Pfam" id="PF12551"/>
    </source>
</evidence>
<evidence type="ECO:0000313" key="6">
    <source>
        <dbReference type="Proteomes" id="UP000249066"/>
    </source>
</evidence>
<dbReference type="InterPro" id="IPR010941">
    <property type="entry name" value="PhaC_N"/>
</dbReference>